<feature type="non-terminal residue" evidence="2">
    <location>
        <position position="286"/>
    </location>
</feature>
<gene>
    <name evidence="2" type="ORF">AMORRO_LOCUS14062</name>
</gene>
<organism evidence="2 3">
    <name type="scientific">Acaulospora morrowiae</name>
    <dbReference type="NCBI Taxonomy" id="94023"/>
    <lineage>
        <taxon>Eukaryota</taxon>
        <taxon>Fungi</taxon>
        <taxon>Fungi incertae sedis</taxon>
        <taxon>Mucoromycota</taxon>
        <taxon>Glomeromycotina</taxon>
        <taxon>Glomeromycetes</taxon>
        <taxon>Diversisporales</taxon>
        <taxon>Acaulosporaceae</taxon>
        <taxon>Acaulospora</taxon>
    </lineage>
</organism>
<sequence>AAINCLSNTNPMKLQIIQIYNIRYQEFDYEAYLLSYYLHPLYRGYGLKDKMFQVACITAGNYWKALGHDQAECNDLLREFRKYKRREDPYDMEYDPSNEFPLAWWLTFNDKSNIEELAVKMFSIVPSQVSCERNFSILKWFYSDRRNRLNIKHIESMAKLRSFWLLNIRNELTFYGKNLSEQDLRNYANTSIIQQFSSSQDSYYNEESVISQSTELSTNQLLSNQLEIANIVNLSLLFFESDELKEPNWNKCQTQLREIQREGSGIMDFEIIDLTKQILDEEITFE</sequence>
<dbReference type="OrthoDB" id="2399552at2759"/>
<keyword evidence="3" id="KW-1185">Reference proteome</keyword>
<evidence type="ECO:0000259" key="1">
    <source>
        <dbReference type="Pfam" id="PF05699"/>
    </source>
</evidence>
<dbReference type="AlphaFoldDB" id="A0A9N9IDW3"/>
<evidence type="ECO:0000313" key="2">
    <source>
        <dbReference type="EMBL" id="CAG8731570.1"/>
    </source>
</evidence>
<accession>A0A9N9IDW3</accession>
<reference evidence="2" key="1">
    <citation type="submission" date="2021-06" db="EMBL/GenBank/DDBJ databases">
        <authorList>
            <person name="Kallberg Y."/>
            <person name="Tangrot J."/>
            <person name="Rosling A."/>
        </authorList>
    </citation>
    <scope>NUCLEOTIDE SEQUENCE</scope>
    <source>
        <strain evidence="2">CL551</strain>
    </source>
</reference>
<proteinExistence type="predicted"/>
<feature type="domain" description="HAT C-terminal dimerisation" evidence="1">
    <location>
        <begin position="81"/>
        <end position="158"/>
    </location>
</feature>
<dbReference type="EMBL" id="CAJVPV010026415">
    <property type="protein sequence ID" value="CAG8731570.1"/>
    <property type="molecule type" value="Genomic_DNA"/>
</dbReference>
<dbReference type="Proteomes" id="UP000789342">
    <property type="component" value="Unassembled WGS sequence"/>
</dbReference>
<dbReference type="SUPFAM" id="SSF53098">
    <property type="entry name" value="Ribonuclease H-like"/>
    <property type="match status" value="1"/>
</dbReference>
<dbReference type="InterPro" id="IPR008906">
    <property type="entry name" value="HATC_C_dom"/>
</dbReference>
<name>A0A9N9IDW3_9GLOM</name>
<dbReference type="Pfam" id="PF05699">
    <property type="entry name" value="Dimer_Tnp_hAT"/>
    <property type="match status" value="1"/>
</dbReference>
<evidence type="ECO:0000313" key="3">
    <source>
        <dbReference type="Proteomes" id="UP000789342"/>
    </source>
</evidence>
<protein>
    <submittedName>
        <fullName evidence="2">608_t:CDS:1</fullName>
    </submittedName>
</protein>
<dbReference type="InterPro" id="IPR012337">
    <property type="entry name" value="RNaseH-like_sf"/>
</dbReference>
<dbReference type="GO" id="GO:0046983">
    <property type="term" value="F:protein dimerization activity"/>
    <property type="evidence" value="ECO:0007669"/>
    <property type="project" value="InterPro"/>
</dbReference>
<comment type="caution">
    <text evidence="2">The sequence shown here is derived from an EMBL/GenBank/DDBJ whole genome shotgun (WGS) entry which is preliminary data.</text>
</comment>